<organism evidence="4 5">
    <name type="scientific">Adineta steineri</name>
    <dbReference type="NCBI Taxonomy" id="433720"/>
    <lineage>
        <taxon>Eukaryota</taxon>
        <taxon>Metazoa</taxon>
        <taxon>Spiralia</taxon>
        <taxon>Gnathifera</taxon>
        <taxon>Rotifera</taxon>
        <taxon>Eurotatoria</taxon>
        <taxon>Bdelloidea</taxon>
        <taxon>Adinetida</taxon>
        <taxon>Adinetidae</taxon>
        <taxon>Adineta</taxon>
    </lineage>
</organism>
<evidence type="ECO:0000259" key="3">
    <source>
        <dbReference type="PROSITE" id="PS50853"/>
    </source>
</evidence>
<dbReference type="AlphaFoldDB" id="A0A815BJJ3"/>
<feature type="domain" description="Fibronectin type-III" evidence="3">
    <location>
        <begin position="510"/>
        <end position="615"/>
    </location>
</feature>
<dbReference type="InterPro" id="IPR052090">
    <property type="entry name" value="Cytolytic_pore-forming_toxin"/>
</dbReference>
<dbReference type="InterPro" id="IPR013783">
    <property type="entry name" value="Ig-like_fold"/>
</dbReference>
<dbReference type="PROSITE" id="PS50853">
    <property type="entry name" value="FN3"/>
    <property type="match status" value="1"/>
</dbReference>
<evidence type="ECO:0000256" key="2">
    <source>
        <dbReference type="PROSITE-ProRule" id="PRU00504"/>
    </source>
</evidence>
<dbReference type="InterPro" id="IPR048997">
    <property type="entry name" value="Stonustoxin-like_helical"/>
</dbReference>
<dbReference type="CDD" id="cd05819">
    <property type="entry name" value="NHL"/>
    <property type="match status" value="1"/>
</dbReference>
<gene>
    <name evidence="4" type="ORF">IZO911_LOCUS32284</name>
</gene>
<dbReference type="Gene3D" id="2.120.10.30">
    <property type="entry name" value="TolB, C-terminal domain"/>
    <property type="match status" value="2"/>
</dbReference>
<dbReference type="Pfam" id="PF24674">
    <property type="entry name" value="MACPF_SNTX"/>
    <property type="match status" value="1"/>
</dbReference>
<name>A0A815BJJ3_9BILA</name>
<sequence length="916" mass="104334">MAKQQAITMVALGRPFRLGMLYDARNDKLISGITLWDPQILANHTITRNQPYTGCEIITKDSLQHKAHALGVDANLKLSLLGGLMNISGSAKYAEDYQRTNHETRLTLKYSTTTHFQQLSMKHLSKNNQDHPGLHDENRATHVVTGVVYGAEAFFIFDRTISNSESKKEISGSLKAIFDKPLFKTKGQAKLNFTDQEKNFVDKLHCKFYGDFRLNKNPNNFDEAVTTYRQLPSLLGVNNENAIPKKVWLYPLHLLDNKAMRIIREISSNLVDYSISTIENLHSLEVRALDLSESKIFTHFSFMKTHLSDFAARLSEFQRDLKEKLALYLPKLRGDTGVQESVLFQLYRQVDSSPFYKQTLESWLEEKEKEIALMTTWIENLAKDILIKSSSLDEVIDDIRYDYIFCLSLRLVEENDPQLTDMENYLHNKNTFNSSTTRKQHTPWFADRRSMTTIRKNLRQFKEFAEANNVENAKIKFIVNEEYPVNDTKTIKLILYDDGLEKSGFIIPSKPGAPYAISVTDNNVTLEWADATSGTEKVQNYKVMYQKYRGEPSIGENVTKKEERWTEVHTNASHMKIIISNLPSSTKFVFKVQSVTAIGLSAISACSEIIETLANKVEPKFNKWQQNAITVAGGNGEGQQLNQLSRPEGIFIDENKTIFIADFFNHRIVAWKYNAKQGQIVAGGNGPGNRRNQLNMPRDVIVDQPSHSIIIAVWGNRRVIQWVNQKQQLLIENIDCHGLAIDKYGFLYVSDYKKNEVRRWKMGEYNDEGIIVAGGNGQGNQLNQLYRPVYIFVDEEQSVYISDSHNHRVMKWRKDAKEGIVVAGGNGEGGNLNQLSQPTRVIVDDLGQIYVADSGNHRIMRWCEGKKEGEIVVGGNGAGNQSNQLSTPMGLSFDDEENLYVADYMNHRIQKFEVIS</sequence>
<dbReference type="InterPro" id="IPR001258">
    <property type="entry name" value="NHL_repeat"/>
</dbReference>
<keyword evidence="1" id="KW-0677">Repeat</keyword>
<comment type="caution">
    <text evidence="4">The sequence shown here is derived from an EMBL/GenBank/DDBJ whole genome shotgun (WGS) entry which is preliminary data.</text>
</comment>
<feature type="repeat" description="NHL" evidence="2">
    <location>
        <begin position="829"/>
        <end position="859"/>
    </location>
</feature>
<dbReference type="SMART" id="SM00060">
    <property type="entry name" value="FN3"/>
    <property type="match status" value="1"/>
</dbReference>
<dbReference type="Pfam" id="PF21109">
    <property type="entry name" value="Stonustoxin_helical"/>
    <property type="match status" value="1"/>
</dbReference>
<feature type="repeat" description="NHL" evidence="2">
    <location>
        <begin position="884"/>
        <end position="915"/>
    </location>
</feature>
<dbReference type="Gene3D" id="2.60.40.10">
    <property type="entry name" value="Immunoglobulins"/>
    <property type="match status" value="1"/>
</dbReference>
<proteinExistence type="predicted"/>
<dbReference type="Pfam" id="PF00041">
    <property type="entry name" value="fn3"/>
    <property type="match status" value="1"/>
</dbReference>
<accession>A0A815BJJ3</accession>
<dbReference type="PANTHER" id="PTHR31594">
    <property type="entry name" value="AIG1-TYPE G DOMAIN-CONTAINING PROTEIN"/>
    <property type="match status" value="1"/>
</dbReference>
<dbReference type="InterPro" id="IPR011042">
    <property type="entry name" value="6-blade_b-propeller_TolB-like"/>
</dbReference>
<dbReference type="SUPFAM" id="SSF49265">
    <property type="entry name" value="Fibronectin type III"/>
    <property type="match status" value="1"/>
</dbReference>
<dbReference type="Proteomes" id="UP000663860">
    <property type="component" value="Unassembled WGS sequence"/>
</dbReference>
<dbReference type="InterPro" id="IPR056072">
    <property type="entry name" value="SNTX_MACPF/CDC-like_dom"/>
</dbReference>
<dbReference type="PROSITE" id="PS51125">
    <property type="entry name" value="NHL"/>
    <property type="match status" value="2"/>
</dbReference>
<dbReference type="CDD" id="cd00063">
    <property type="entry name" value="FN3"/>
    <property type="match status" value="1"/>
</dbReference>
<evidence type="ECO:0000313" key="5">
    <source>
        <dbReference type="Proteomes" id="UP000663860"/>
    </source>
</evidence>
<dbReference type="InterPro" id="IPR036116">
    <property type="entry name" value="FN3_sf"/>
</dbReference>
<protein>
    <recommendedName>
        <fullName evidence="3">Fibronectin type-III domain-containing protein</fullName>
    </recommendedName>
</protein>
<dbReference type="EMBL" id="CAJNOE010000554">
    <property type="protein sequence ID" value="CAF1268373.1"/>
    <property type="molecule type" value="Genomic_DNA"/>
</dbReference>
<dbReference type="Pfam" id="PF18078">
    <property type="entry name" value="Thioredoxin_11"/>
    <property type="match status" value="1"/>
</dbReference>
<dbReference type="Pfam" id="PF01436">
    <property type="entry name" value="NHL"/>
    <property type="match status" value="2"/>
</dbReference>
<evidence type="ECO:0000313" key="4">
    <source>
        <dbReference type="EMBL" id="CAF1268373.1"/>
    </source>
</evidence>
<dbReference type="SUPFAM" id="SSF101898">
    <property type="entry name" value="NHL repeat"/>
    <property type="match status" value="1"/>
</dbReference>
<dbReference type="InterPro" id="IPR040581">
    <property type="entry name" value="Thioredoxin_11"/>
</dbReference>
<dbReference type="PANTHER" id="PTHR31594:SF16">
    <property type="entry name" value="SI:CH211-281L24.3"/>
    <property type="match status" value="1"/>
</dbReference>
<dbReference type="InterPro" id="IPR003961">
    <property type="entry name" value="FN3_dom"/>
</dbReference>
<reference evidence="4" key="1">
    <citation type="submission" date="2021-02" db="EMBL/GenBank/DDBJ databases">
        <authorList>
            <person name="Nowell W R."/>
        </authorList>
    </citation>
    <scope>NUCLEOTIDE SEQUENCE</scope>
</reference>
<evidence type="ECO:0000256" key="1">
    <source>
        <dbReference type="ARBA" id="ARBA00022737"/>
    </source>
</evidence>